<evidence type="ECO:0000313" key="1">
    <source>
        <dbReference type="EMBL" id="MBB2991284.1"/>
    </source>
</evidence>
<dbReference type="SUPFAM" id="SSF53335">
    <property type="entry name" value="S-adenosyl-L-methionine-dependent methyltransferases"/>
    <property type="match status" value="1"/>
</dbReference>
<gene>
    <name evidence="1" type="ORF">FHR72_002768</name>
</gene>
<comment type="caution">
    <text evidence="1">The sequence shown here is derived from an EMBL/GenBank/DDBJ whole genome shotgun (WGS) entry which is preliminary data.</text>
</comment>
<keyword evidence="1" id="KW-0808">Transferase</keyword>
<dbReference type="RefSeq" id="WP_183468839.1">
    <property type="nucleotide sequence ID" value="NZ_JACHVU010000005.1"/>
</dbReference>
<dbReference type="AlphaFoldDB" id="A0A839Q8W6"/>
<reference evidence="1 2" key="1">
    <citation type="submission" date="2020-08" db="EMBL/GenBank/DDBJ databases">
        <title>The Agave Microbiome: Exploring the role of microbial communities in plant adaptations to desert environments.</title>
        <authorList>
            <person name="Partida-Martinez L.P."/>
        </authorList>
    </citation>
    <scope>NUCLEOTIDE SEQUENCE [LARGE SCALE GENOMIC DNA]</scope>
    <source>
        <strain evidence="1 2">AT2.18</strain>
    </source>
</reference>
<accession>A0A839Q8W6</accession>
<dbReference type="Proteomes" id="UP000550501">
    <property type="component" value="Unassembled WGS sequence"/>
</dbReference>
<dbReference type="CDD" id="cd02440">
    <property type="entry name" value="AdoMet_MTases"/>
    <property type="match status" value="1"/>
</dbReference>
<organism evidence="1 2">
    <name type="scientific">Mycolicibacterium iranicum</name>
    <name type="common">Mycobacterium iranicum</name>
    <dbReference type="NCBI Taxonomy" id="912594"/>
    <lineage>
        <taxon>Bacteria</taxon>
        <taxon>Bacillati</taxon>
        <taxon>Actinomycetota</taxon>
        <taxon>Actinomycetes</taxon>
        <taxon>Mycobacteriales</taxon>
        <taxon>Mycobacteriaceae</taxon>
        <taxon>Mycolicibacterium</taxon>
    </lineage>
</organism>
<proteinExistence type="predicted"/>
<dbReference type="GO" id="GO:0008168">
    <property type="term" value="F:methyltransferase activity"/>
    <property type="evidence" value="ECO:0007669"/>
    <property type="project" value="UniProtKB-KW"/>
</dbReference>
<dbReference type="PANTHER" id="PTHR43591">
    <property type="entry name" value="METHYLTRANSFERASE"/>
    <property type="match status" value="1"/>
</dbReference>
<sequence length="266" mass="30157">MNPMPSDAELGEFYSAYTRGDRVEVRAGVGSRRPGLRRAYHRFSGDVDPRDFLKIPDGARVLDYGSGGGTYLAYFDARGVDIVGAEISDVLLEASSRAGLNVRRVDSFDNIPFSDRSFDIVYLMQVFEHVRSPRRFMEELSRVLKPGGELHLAVPNAASFWRRVFGRHWVSGWFAPFHLAHYTAASLAQLGAVYGLQMSSTWSRTPESWFRLNLKAALYSDDNEIEYRRSRLIDSAPMKLILTGLLRVCETFVRERDCLVVSFVKD</sequence>
<dbReference type="Gene3D" id="3.40.50.150">
    <property type="entry name" value="Vaccinia Virus protein VP39"/>
    <property type="match status" value="1"/>
</dbReference>
<name>A0A839Q8W6_MYCIR</name>
<protein>
    <submittedName>
        <fullName evidence="1">SAM-dependent methyltransferase</fullName>
    </submittedName>
</protein>
<evidence type="ECO:0000313" key="2">
    <source>
        <dbReference type="Proteomes" id="UP000550501"/>
    </source>
</evidence>
<keyword evidence="1" id="KW-0489">Methyltransferase</keyword>
<dbReference type="EMBL" id="JACHVU010000005">
    <property type="protein sequence ID" value="MBB2991284.1"/>
    <property type="molecule type" value="Genomic_DNA"/>
</dbReference>
<dbReference type="Pfam" id="PF13489">
    <property type="entry name" value="Methyltransf_23"/>
    <property type="match status" value="1"/>
</dbReference>
<keyword evidence="2" id="KW-1185">Reference proteome</keyword>
<dbReference type="GO" id="GO:0032259">
    <property type="term" value="P:methylation"/>
    <property type="evidence" value="ECO:0007669"/>
    <property type="project" value="UniProtKB-KW"/>
</dbReference>
<dbReference type="InterPro" id="IPR029063">
    <property type="entry name" value="SAM-dependent_MTases_sf"/>
</dbReference>